<name>A0A0F4YPZ2_RASE3</name>
<evidence type="ECO:0000256" key="3">
    <source>
        <dbReference type="ARBA" id="ARBA00023002"/>
    </source>
</evidence>
<keyword evidence="4 5" id="KW-0408">Iron</keyword>
<dbReference type="Pfam" id="PF00067">
    <property type="entry name" value="p450"/>
    <property type="match status" value="1"/>
</dbReference>
<evidence type="ECO:0000256" key="5">
    <source>
        <dbReference type="PIRSR" id="PIRSR602401-1"/>
    </source>
</evidence>
<dbReference type="OrthoDB" id="1103324at2759"/>
<feature type="binding site" description="axial binding residue" evidence="5">
    <location>
        <position position="453"/>
    </location>
    <ligand>
        <name>heme</name>
        <dbReference type="ChEBI" id="CHEBI:30413"/>
    </ligand>
    <ligandPart>
        <name>Fe</name>
        <dbReference type="ChEBI" id="CHEBI:18248"/>
    </ligandPart>
</feature>
<dbReference type="AlphaFoldDB" id="A0A0F4YPZ2"/>
<dbReference type="InterPro" id="IPR036396">
    <property type="entry name" value="Cyt_P450_sf"/>
</dbReference>
<keyword evidence="7" id="KW-0812">Transmembrane</keyword>
<dbReference type="GO" id="GO:0016705">
    <property type="term" value="F:oxidoreductase activity, acting on paired donors, with incorporation or reduction of molecular oxygen"/>
    <property type="evidence" value="ECO:0007669"/>
    <property type="project" value="InterPro"/>
</dbReference>
<dbReference type="GO" id="GO:0004497">
    <property type="term" value="F:monooxygenase activity"/>
    <property type="evidence" value="ECO:0007669"/>
    <property type="project" value="UniProtKB-KW"/>
</dbReference>
<dbReference type="InterPro" id="IPR002401">
    <property type="entry name" value="Cyt_P450_E_grp-I"/>
</dbReference>
<reference evidence="8 9" key="1">
    <citation type="submission" date="2015-04" db="EMBL/GenBank/DDBJ databases">
        <authorList>
            <person name="Heijne W.H."/>
            <person name="Fedorova N.D."/>
            <person name="Nierman W.C."/>
            <person name="Vollebregt A.W."/>
            <person name="Zhao Z."/>
            <person name="Wu L."/>
            <person name="Kumar M."/>
            <person name="Stam H."/>
            <person name="van den Berg M.A."/>
            <person name="Pel H.J."/>
        </authorList>
    </citation>
    <scope>NUCLEOTIDE SEQUENCE [LARGE SCALE GENOMIC DNA]</scope>
    <source>
        <strain evidence="8 9">CBS 393.64</strain>
    </source>
</reference>
<dbReference type="GO" id="GO:0005506">
    <property type="term" value="F:iron ion binding"/>
    <property type="evidence" value="ECO:0007669"/>
    <property type="project" value="InterPro"/>
</dbReference>
<keyword evidence="7" id="KW-1133">Transmembrane helix</keyword>
<proteinExistence type="inferred from homology"/>
<accession>A0A0F4YPZ2</accession>
<evidence type="ECO:0000256" key="6">
    <source>
        <dbReference type="RuleBase" id="RU000461"/>
    </source>
</evidence>
<dbReference type="PROSITE" id="PS00086">
    <property type="entry name" value="CYTOCHROME_P450"/>
    <property type="match status" value="1"/>
</dbReference>
<keyword evidence="6" id="KW-0503">Monooxygenase</keyword>
<dbReference type="InterPro" id="IPR050364">
    <property type="entry name" value="Cytochrome_P450_fung"/>
</dbReference>
<keyword evidence="9" id="KW-1185">Reference proteome</keyword>
<feature type="transmembrane region" description="Helical" evidence="7">
    <location>
        <begin position="12"/>
        <end position="30"/>
    </location>
</feature>
<organism evidence="8 9">
    <name type="scientific">Rasamsonia emersonii (strain ATCC 16479 / CBS 393.64 / IMI 116815)</name>
    <dbReference type="NCBI Taxonomy" id="1408163"/>
    <lineage>
        <taxon>Eukaryota</taxon>
        <taxon>Fungi</taxon>
        <taxon>Dikarya</taxon>
        <taxon>Ascomycota</taxon>
        <taxon>Pezizomycotina</taxon>
        <taxon>Eurotiomycetes</taxon>
        <taxon>Eurotiomycetidae</taxon>
        <taxon>Eurotiales</taxon>
        <taxon>Trichocomaceae</taxon>
        <taxon>Rasamsonia</taxon>
    </lineage>
</organism>
<dbReference type="EMBL" id="LASV01000328">
    <property type="protein sequence ID" value="KKA19688.1"/>
    <property type="molecule type" value="Genomic_DNA"/>
</dbReference>
<gene>
    <name evidence="8" type="ORF">T310_6318</name>
</gene>
<dbReference type="PRINTS" id="PR00463">
    <property type="entry name" value="EP450I"/>
</dbReference>
<evidence type="ECO:0000256" key="4">
    <source>
        <dbReference type="ARBA" id="ARBA00023004"/>
    </source>
</evidence>
<evidence type="ECO:0000256" key="7">
    <source>
        <dbReference type="SAM" id="Phobius"/>
    </source>
</evidence>
<dbReference type="SUPFAM" id="SSF48264">
    <property type="entry name" value="Cytochrome P450"/>
    <property type="match status" value="1"/>
</dbReference>
<dbReference type="CDD" id="cd11065">
    <property type="entry name" value="CYP64-like"/>
    <property type="match status" value="1"/>
</dbReference>
<evidence type="ECO:0000256" key="2">
    <source>
        <dbReference type="ARBA" id="ARBA00022723"/>
    </source>
</evidence>
<dbReference type="PANTHER" id="PTHR46300:SF11">
    <property type="entry name" value="OXIDOREDUCTASE, PUTATIVE-RELATED"/>
    <property type="match status" value="1"/>
</dbReference>
<dbReference type="GO" id="GO:0020037">
    <property type="term" value="F:heme binding"/>
    <property type="evidence" value="ECO:0007669"/>
    <property type="project" value="InterPro"/>
</dbReference>
<dbReference type="Gene3D" id="1.10.630.10">
    <property type="entry name" value="Cytochrome P450"/>
    <property type="match status" value="1"/>
</dbReference>
<dbReference type="InterPro" id="IPR001128">
    <property type="entry name" value="Cyt_P450"/>
</dbReference>
<evidence type="ECO:0000313" key="9">
    <source>
        <dbReference type="Proteomes" id="UP000053958"/>
    </source>
</evidence>
<comment type="cofactor">
    <cofactor evidence="5">
        <name>heme</name>
        <dbReference type="ChEBI" id="CHEBI:30413"/>
    </cofactor>
</comment>
<evidence type="ECO:0000313" key="8">
    <source>
        <dbReference type="EMBL" id="KKA19688.1"/>
    </source>
</evidence>
<protein>
    <submittedName>
        <fullName evidence="8">O-methylsterigmatocystin oxidoreductase</fullName>
    </submittedName>
</protein>
<dbReference type="STRING" id="1408163.A0A0F4YPZ2"/>
<dbReference type="RefSeq" id="XP_013326300.1">
    <property type="nucleotide sequence ID" value="XM_013470846.1"/>
</dbReference>
<sequence length="554" mass="62578">MLLSAVAAAPSPSSIGFVLAALVLAFLLWHRLSRPLATMRGPRGYPLIGIGLTLPPRATEVFRQWALEYGEVFKMRVGWYNWVVINSPEAFKEILDRQVNQSHSTSSKIPAPIGHDVATGNMRLFTMPYGPKWRSHRTIMHQLLSPKMTLTFVPTQEFEAKQFLYQLAFDNADQAKWAQHVRRLSFSIVMTSTYGRRIDSGDHEDLRIAAETSKSMAKISRPGAFIEDDFPFLAKLPHWLQPSRRAAKEHYKIIRRGKMRAWERLRAELEAGKAPPSFGRSLMESDYKSQGLTDEDAAWIVAGLVEAGAEITAVVIQTLILFLAAAPEAQERANEELTRVVGSERLPRFEDLPDLPYVRACVKETMRRAPVTTLSMKHFTDHEVVYKEHRIPKGTVVFANTSFLHHDPSRYEEPFAFKPERYLNHNRSSAEYAVAADPYQRDHFTFGAGRRICPATRLAENTLNIAAAHLLWAFEIRPPLEVDSEGKQVEGQVDTSEDAFEPAGGFQAPKPFRVRFVGRSPERIQLVKEQWELAEKVGYQLRGLTVDAEGVAAS</sequence>
<keyword evidence="2 5" id="KW-0479">Metal-binding</keyword>
<dbReference type="GeneID" id="25318620"/>
<dbReference type="Proteomes" id="UP000053958">
    <property type="component" value="Unassembled WGS sequence"/>
</dbReference>
<dbReference type="PANTHER" id="PTHR46300">
    <property type="entry name" value="P450, PUTATIVE (EUROFUNG)-RELATED-RELATED"/>
    <property type="match status" value="1"/>
</dbReference>
<evidence type="ECO:0000256" key="1">
    <source>
        <dbReference type="ARBA" id="ARBA00010617"/>
    </source>
</evidence>
<keyword evidence="7" id="KW-0472">Membrane</keyword>
<keyword evidence="3 6" id="KW-0560">Oxidoreductase</keyword>
<comment type="similarity">
    <text evidence="1 6">Belongs to the cytochrome P450 family.</text>
</comment>
<dbReference type="PRINTS" id="PR00385">
    <property type="entry name" value="P450"/>
</dbReference>
<keyword evidence="5 6" id="KW-0349">Heme</keyword>
<dbReference type="InterPro" id="IPR017972">
    <property type="entry name" value="Cyt_P450_CS"/>
</dbReference>
<comment type="caution">
    <text evidence="8">The sequence shown here is derived from an EMBL/GenBank/DDBJ whole genome shotgun (WGS) entry which is preliminary data.</text>
</comment>